<keyword evidence="1" id="KW-1133">Transmembrane helix</keyword>
<gene>
    <name evidence="2" type="ORF">MCHLO_03748</name>
</gene>
<evidence type="ECO:0000313" key="2">
    <source>
        <dbReference type="EMBL" id="GAT46210.1"/>
    </source>
</evidence>
<evidence type="ECO:0000256" key="1">
    <source>
        <dbReference type="SAM" id="Phobius"/>
    </source>
</evidence>
<keyword evidence="1" id="KW-0812">Transmembrane</keyword>
<reference evidence="2" key="1">
    <citation type="submission" date="2014-09" db="EMBL/GenBank/DDBJ databases">
        <title>Genome sequence of the luminous mushroom Mycena chlorophos for searching fungal bioluminescence genes.</title>
        <authorList>
            <person name="Tanaka Y."/>
            <person name="Kasuga D."/>
            <person name="Oba Y."/>
            <person name="Hase S."/>
            <person name="Sato K."/>
            <person name="Oba Y."/>
            <person name="Sakakibara Y."/>
        </authorList>
    </citation>
    <scope>NUCLEOTIDE SEQUENCE</scope>
</reference>
<dbReference type="Proteomes" id="UP000815677">
    <property type="component" value="Unassembled WGS sequence"/>
</dbReference>
<sequence>MLLDAKIFPCSISFGRYTHLDWPTARTTSPSYSNGASSFRVPSIFRYKVVLVYFPECDFNLHFWVKCYLLFTLALPVHKRPHATKTYPVIFLLLIVQYFLAFVQSVETHNTPLSAPLLFGALLVVPLATLEALLAVTAFNSYEDLGSLGRLLQWIDDHAEGARESEYEGVWGNADSKNDGQRQLDFFYANKVVMV</sequence>
<dbReference type="EMBL" id="DF842145">
    <property type="protein sequence ID" value="GAT46210.1"/>
    <property type="molecule type" value="Genomic_DNA"/>
</dbReference>
<keyword evidence="3" id="KW-1185">Reference proteome</keyword>
<accession>A0ABQ0L500</accession>
<feature type="transmembrane region" description="Helical" evidence="1">
    <location>
        <begin position="118"/>
        <end position="142"/>
    </location>
</feature>
<organism evidence="2 3">
    <name type="scientific">Mycena chlorophos</name>
    <name type="common">Agaric fungus</name>
    <name type="synonym">Agaricus chlorophos</name>
    <dbReference type="NCBI Taxonomy" id="658473"/>
    <lineage>
        <taxon>Eukaryota</taxon>
        <taxon>Fungi</taxon>
        <taxon>Dikarya</taxon>
        <taxon>Basidiomycota</taxon>
        <taxon>Agaricomycotina</taxon>
        <taxon>Agaricomycetes</taxon>
        <taxon>Agaricomycetidae</taxon>
        <taxon>Agaricales</taxon>
        <taxon>Marasmiineae</taxon>
        <taxon>Mycenaceae</taxon>
        <taxon>Mycena</taxon>
    </lineage>
</organism>
<protein>
    <submittedName>
        <fullName evidence="2">Uncharacterized protein</fullName>
    </submittedName>
</protein>
<feature type="transmembrane region" description="Helical" evidence="1">
    <location>
        <begin position="89"/>
        <end position="106"/>
    </location>
</feature>
<name>A0ABQ0L500_MYCCL</name>
<proteinExistence type="predicted"/>
<keyword evidence="1" id="KW-0472">Membrane</keyword>
<evidence type="ECO:0000313" key="3">
    <source>
        <dbReference type="Proteomes" id="UP000815677"/>
    </source>
</evidence>